<dbReference type="AlphaFoldDB" id="A0A438MGM1"/>
<organism evidence="1 2">
    <name type="scientific">Nonomuraea polychroma</name>
    <dbReference type="NCBI Taxonomy" id="46176"/>
    <lineage>
        <taxon>Bacteria</taxon>
        <taxon>Bacillati</taxon>
        <taxon>Actinomycetota</taxon>
        <taxon>Actinomycetes</taxon>
        <taxon>Streptosporangiales</taxon>
        <taxon>Streptosporangiaceae</taxon>
        <taxon>Nonomuraea</taxon>
    </lineage>
</organism>
<gene>
    <name evidence="1" type="ORF">EDD27_7681</name>
</gene>
<name>A0A438MGM1_9ACTN</name>
<sequence length="113" mass="12533">MTRNRRTDLINGLLDLAAFLEAHPEVPVSSHVAVHHFPEHNNDTDMRAEIDQIAACIGSRIEFEDSQYGHYVTSVCFGPVEYRAVAVPTAARARHAAERSYWGCIEPDPAATT</sequence>
<accession>A0A438MGM1</accession>
<dbReference type="OrthoDB" id="3530961at2"/>
<comment type="caution">
    <text evidence="1">The sequence shown here is derived from an EMBL/GenBank/DDBJ whole genome shotgun (WGS) entry which is preliminary data.</text>
</comment>
<keyword evidence="2" id="KW-1185">Reference proteome</keyword>
<proteinExistence type="predicted"/>
<evidence type="ECO:0000313" key="2">
    <source>
        <dbReference type="Proteomes" id="UP000284824"/>
    </source>
</evidence>
<protein>
    <submittedName>
        <fullName evidence="1">Uncharacterized protein</fullName>
    </submittedName>
</protein>
<dbReference type="Proteomes" id="UP000284824">
    <property type="component" value="Unassembled WGS sequence"/>
</dbReference>
<dbReference type="EMBL" id="SAUN01000001">
    <property type="protein sequence ID" value="RVX44914.1"/>
    <property type="molecule type" value="Genomic_DNA"/>
</dbReference>
<evidence type="ECO:0000313" key="1">
    <source>
        <dbReference type="EMBL" id="RVX44914.1"/>
    </source>
</evidence>
<dbReference type="RefSeq" id="WP_127936617.1">
    <property type="nucleotide sequence ID" value="NZ_SAUN01000001.1"/>
</dbReference>
<reference evidence="1 2" key="1">
    <citation type="submission" date="2019-01" db="EMBL/GenBank/DDBJ databases">
        <title>Sequencing the genomes of 1000 actinobacteria strains.</title>
        <authorList>
            <person name="Klenk H.-P."/>
        </authorList>
    </citation>
    <scope>NUCLEOTIDE SEQUENCE [LARGE SCALE GENOMIC DNA]</scope>
    <source>
        <strain evidence="1 2">DSM 43925</strain>
    </source>
</reference>